<dbReference type="InterPro" id="IPR038665">
    <property type="entry name" value="Voltage-dep_anion_channel_sf"/>
</dbReference>
<feature type="transmembrane region" description="Helical" evidence="5">
    <location>
        <begin position="48"/>
        <end position="70"/>
    </location>
</feature>
<dbReference type="EMBL" id="FNRJ01000005">
    <property type="protein sequence ID" value="SEA62871.1"/>
    <property type="molecule type" value="Genomic_DNA"/>
</dbReference>
<reference evidence="7" key="1">
    <citation type="submission" date="2016-10" db="EMBL/GenBank/DDBJ databases">
        <authorList>
            <person name="Varghese N."/>
            <person name="Submissions S."/>
        </authorList>
    </citation>
    <scope>NUCLEOTIDE SEQUENCE [LARGE SCALE GENOMIC DNA]</scope>
    <source>
        <strain evidence="7">DSM 11526</strain>
    </source>
</reference>
<dbReference type="Gene3D" id="1.50.10.150">
    <property type="entry name" value="Voltage-dependent anion channel"/>
    <property type="match status" value="1"/>
</dbReference>
<dbReference type="PANTHER" id="PTHR37955:SF1">
    <property type="entry name" value="DEP DOMAIN-CONTAINING PROTEIN"/>
    <property type="match status" value="1"/>
</dbReference>
<keyword evidence="4 5" id="KW-0472">Membrane</keyword>
<dbReference type="AlphaFoldDB" id="A0A1H4CR79"/>
<dbReference type="PANTHER" id="PTHR37955">
    <property type="entry name" value="TELLURITE RESISTANCE PROTEIN TEHA"/>
    <property type="match status" value="1"/>
</dbReference>
<evidence type="ECO:0000256" key="4">
    <source>
        <dbReference type="ARBA" id="ARBA00023136"/>
    </source>
</evidence>
<dbReference type="GO" id="GO:0046583">
    <property type="term" value="F:monoatomic cation efflux transmembrane transporter activity"/>
    <property type="evidence" value="ECO:0007669"/>
    <property type="project" value="TreeGrafter"/>
</dbReference>
<feature type="transmembrane region" description="Helical" evidence="5">
    <location>
        <begin position="173"/>
        <end position="194"/>
    </location>
</feature>
<sequence length="327" mass="36913">MTEQSSSTLSAPQRLQHFPIALIAMVMGLGGLTLSWQKAAYTLGMSPLVGRILLVVTACVLLMITSIYLLKTVRFSPEVMDEFNHPIKISFFPAFSISLLLIATATLELSPGLSRYLWISGAIIHLLLTLHVMTQWIHHSRFKVQHSTPAWFIPVVGNIVVPIAGVQHGYTEASWFFFSIGLLYWLVLKTLIFNRVLFHDPLPEKMLPTLFIMIAPPAVGFISYLQLNQGVVDSFARILYYTAMFITLLLFTQLPRFSRIRFFISWWAYSFPLAAFCIATQIMLTKTGSEFFLLLSWLSLIVVTFVVCLLLLKTLRAITSGALFQPD</sequence>
<feature type="transmembrane region" description="Helical" evidence="5">
    <location>
        <begin position="238"/>
        <end position="254"/>
    </location>
</feature>
<evidence type="ECO:0000313" key="7">
    <source>
        <dbReference type="Proteomes" id="UP000242469"/>
    </source>
</evidence>
<keyword evidence="7" id="KW-1185">Reference proteome</keyword>
<feature type="transmembrane region" description="Helical" evidence="5">
    <location>
        <begin position="91"/>
        <end position="110"/>
    </location>
</feature>
<dbReference type="Proteomes" id="UP000242469">
    <property type="component" value="Unassembled WGS sequence"/>
</dbReference>
<feature type="transmembrane region" description="Helical" evidence="5">
    <location>
        <begin position="291"/>
        <end position="312"/>
    </location>
</feature>
<evidence type="ECO:0000256" key="1">
    <source>
        <dbReference type="ARBA" id="ARBA00004141"/>
    </source>
</evidence>
<evidence type="ECO:0000256" key="2">
    <source>
        <dbReference type="ARBA" id="ARBA00022692"/>
    </source>
</evidence>
<comment type="subcellular location">
    <subcellularLocation>
        <location evidence="1">Membrane</location>
        <topology evidence="1">Multi-pass membrane protein</topology>
    </subcellularLocation>
</comment>
<dbReference type="InterPro" id="IPR052951">
    <property type="entry name" value="Tellurite_res_ion_channel"/>
</dbReference>
<dbReference type="InterPro" id="IPR004695">
    <property type="entry name" value="SLAC1/Mae1/Ssu1/TehA"/>
</dbReference>
<keyword evidence="2 5" id="KW-0812">Transmembrane</keyword>
<feature type="transmembrane region" description="Helical" evidence="5">
    <location>
        <begin position="266"/>
        <end position="285"/>
    </location>
</feature>
<organism evidence="6 7">
    <name type="scientific">Marinobacterium iners DSM 11526</name>
    <dbReference type="NCBI Taxonomy" id="1122198"/>
    <lineage>
        <taxon>Bacteria</taxon>
        <taxon>Pseudomonadati</taxon>
        <taxon>Pseudomonadota</taxon>
        <taxon>Gammaproteobacteria</taxon>
        <taxon>Oceanospirillales</taxon>
        <taxon>Oceanospirillaceae</taxon>
        <taxon>Marinobacterium</taxon>
    </lineage>
</organism>
<feature type="transmembrane region" description="Helical" evidence="5">
    <location>
        <begin position="18"/>
        <end position="36"/>
    </location>
</feature>
<dbReference type="CDD" id="cd09323">
    <property type="entry name" value="TDT_SLAC1_like"/>
    <property type="match status" value="1"/>
</dbReference>
<evidence type="ECO:0000256" key="5">
    <source>
        <dbReference type="SAM" id="Phobius"/>
    </source>
</evidence>
<evidence type="ECO:0000256" key="3">
    <source>
        <dbReference type="ARBA" id="ARBA00022989"/>
    </source>
</evidence>
<protein>
    <submittedName>
        <fullName evidence="6">Tellurite resistance protein</fullName>
    </submittedName>
</protein>
<feature type="transmembrane region" description="Helical" evidence="5">
    <location>
        <begin position="149"/>
        <end position="167"/>
    </location>
</feature>
<keyword evidence="3 5" id="KW-1133">Transmembrane helix</keyword>
<dbReference type="STRING" id="1122198.SAMN02745729_105109"/>
<dbReference type="RefSeq" id="WP_091825444.1">
    <property type="nucleotide sequence ID" value="NZ_FNRJ01000005.1"/>
</dbReference>
<dbReference type="Pfam" id="PF03595">
    <property type="entry name" value="SLAC1"/>
    <property type="match status" value="1"/>
</dbReference>
<feature type="transmembrane region" description="Helical" evidence="5">
    <location>
        <begin position="116"/>
        <end position="137"/>
    </location>
</feature>
<proteinExistence type="predicted"/>
<evidence type="ECO:0000313" key="6">
    <source>
        <dbReference type="EMBL" id="SEA62871.1"/>
    </source>
</evidence>
<dbReference type="OrthoDB" id="309023at2"/>
<gene>
    <name evidence="6" type="ORF">SAMN02745729_105109</name>
</gene>
<accession>A0A1H4CR79</accession>
<name>A0A1H4CR79_9GAMM</name>
<feature type="transmembrane region" description="Helical" evidence="5">
    <location>
        <begin position="206"/>
        <end position="226"/>
    </location>
</feature>
<dbReference type="GO" id="GO:0005886">
    <property type="term" value="C:plasma membrane"/>
    <property type="evidence" value="ECO:0007669"/>
    <property type="project" value="TreeGrafter"/>
</dbReference>